<accession>A0A9P5YSV6</accession>
<dbReference type="AlphaFoldDB" id="A0A9P5YSV6"/>
<name>A0A9P5YSV6_9AGAR</name>
<dbReference type="EMBL" id="MU155376">
    <property type="protein sequence ID" value="KAF9474493.1"/>
    <property type="molecule type" value="Genomic_DNA"/>
</dbReference>
<keyword evidence="1" id="KW-0812">Transmembrane</keyword>
<dbReference type="Proteomes" id="UP000807469">
    <property type="component" value="Unassembled WGS sequence"/>
</dbReference>
<evidence type="ECO:0000256" key="1">
    <source>
        <dbReference type="SAM" id="Phobius"/>
    </source>
</evidence>
<evidence type="ECO:0000313" key="2">
    <source>
        <dbReference type="EMBL" id="KAF9474493.1"/>
    </source>
</evidence>
<keyword evidence="1" id="KW-1133">Transmembrane helix</keyword>
<keyword evidence="1" id="KW-0472">Membrane</keyword>
<evidence type="ECO:0000313" key="3">
    <source>
        <dbReference type="Proteomes" id="UP000807469"/>
    </source>
</evidence>
<organism evidence="2 3">
    <name type="scientific">Pholiota conissans</name>
    <dbReference type="NCBI Taxonomy" id="109636"/>
    <lineage>
        <taxon>Eukaryota</taxon>
        <taxon>Fungi</taxon>
        <taxon>Dikarya</taxon>
        <taxon>Basidiomycota</taxon>
        <taxon>Agaricomycotina</taxon>
        <taxon>Agaricomycetes</taxon>
        <taxon>Agaricomycetidae</taxon>
        <taxon>Agaricales</taxon>
        <taxon>Agaricineae</taxon>
        <taxon>Strophariaceae</taxon>
        <taxon>Pholiota</taxon>
    </lineage>
</organism>
<feature type="transmembrane region" description="Helical" evidence="1">
    <location>
        <begin position="21"/>
        <end position="43"/>
    </location>
</feature>
<proteinExistence type="predicted"/>
<keyword evidence="3" id="KW-1185">Reference proteome</keyword>
<comment type="caution">
    <text evidence="2">The sequence shown here is derived from an EMBL/GenBank/DDBJ whole genome shotgun (WGS) entry which is preliminary data.</text>
</comment>
<reference evidence="2" key="1">
    <citation type="submission" date="2020-11" db="EMBL/GenBank/DDBJ databases">
        <authorList>
            <consortium name="DOE Joint Genome Institute"/>
            <person name="Ahrendt S."/>
            <person name="Riley R."/>
            <person name="Andreopoulos W."/>
            <person name="Labutti K."/>
            <person name="Pangilinan J."/>
            <person name="Ruiz-Duenas F.J."/>
            <person name="Barrasa J.M."/>
            <person name="Sanchez-Garcia M."/>
            <person name="Camarero S."/>
            <person name="Miyauchi S."/>
            <person name="Serrano A."/>
            <person name="Linde D."/>
            <person name="Babiker R."/>
            <person name="Drula E."/>
            <person name="Ayuso-Fernandez I."/>
            <person name="Pacheco R."/>
            <person name="Padilla G."/>
            <person name="Ferreira P."/>
            <person name="Barriuso J."/>
            <person name="Kellner H."/>
            <person name="Castanera R."/>
            <person name="Alfaro M."/>
            <person name="Ramirez L."/>
            <person name="Pisabarro A.G."/>
            <person name="Kuo A."/>
            <person name="Tritt A."/>
            <person name="Lipzen A."/>
            <person name="He G."/>
            <person name="Yan M."/>
            <person name="Ng V."/>
            <person name="Cullen D."/>
            <person name="Martin F."/>
            <person name="Rosso M.-N."/>
            <person name="Henrissat B."/>
            <person name="Hibbett D."/>
            <person name="Martinez A.T."/>
            <person name="Grigoriev I.V."/>
        </authorList>
    </citation>
    <scope>NUCLEOTIDE SEQUENCE</scope>
    <source>
        <strain evidence="2">CIRM-BRFM 674</strain>
    </source>
</reference>
<gene>
    <name evidence="2" type="ORF">BDN70DRAFT_936608</name>
</gene>
<sequence>MSAVVLAQVGELVRRFARLSLCFSIGAISSLPAIFRISTILVLQVPEANLLRGALEVFLFT</sequence>
<protein>
    <submittedName>
        <fullName evidence="2">Uncharacterized protein</fullName>
    </submittedName>
</protein>